<dbReference type="GO" id="GO:0010181">
    <property type="term" value="F:FMN binding"/>
    <property type="evidence" value="ECO:0007669"/>
    <property type="project" value="InterPro"/>
</dbReference>
<feature type="domain" description="Flavin reductase like" evidence="5">
    <location>
        <begin position="19"/>
        <end position="173"/>
    </location>
</feature>
<dbReference type="PANTHER" id="PTHR33798">
    <property type="entry name" value="FLAVOPROTEIN OXYGENASE"/>
    <property type="match status" value="1"/>
</dbReference>
<name>A0A3E0WPQ7_9GAMM</name>
<organism evidence="6 7">
    <name type="scientific">Alkalilimnicola ehrlichii</name>
    <dbReference type="NCBI Taxonomy" id="351052"/>
    <lineage>
        <taxon>Bacteria</taxon>
        <taxon>Pseudomonadati</taxon>
        <taxon>Pseudomonadota</taxon>
        <taxon>Gammaproteobacteria</taxon>
        <taxon>Chromatiales</taxon>
        <taxon>Ectothiorhodospiraceae</taxon>
        <taxon>Alkalilimnicola</taxon>
    </lineage>
</organism>
<dbReference type="OrthoDB" id="9794638at2"/>
<evidence type="ECO:0000256" key="3">
    <source>
        <dbReference type="ARBA" id="ARBA00022643"/>
    </source>
</evidence>
<dbReference type="SUPFAM" id="SSF50475">
    <property type="entry name" value="FMN-binding split barrel"/>
    <property type="match status" value="1"/>
</dbReference>
<evidence type="ECO:0000256" key="2">
    <source>
        <dbReference type="ARBA" id="ARBA00022630"/>
    </source>
</evidence>
<comment type="cofactor">
    <cofactor evidence="1">
        <name>FMN</name>
        <dbReference type="ChEBI" id="CHEBI:58210"/>
    </cofactor>
</comment>
<dbReference type="PANTHER" id="PTHR33798:SF5">
    <property type="entry name" value="FLAVIN REDUCTASE LIKE DOMAIN-CONTAINING PROTEIN"/>
    <property type="match status" value="1"/>
</dbReference>
<dbReference type="Pfam" id="PF01613">
    <property type="entry name" value="Flavin_Reduct"/>
    <property type="match status" value="1"/>
</dbReference>
<keyword evidence="7" id="KW-1185">Reference proteome</keyword>
<dbReference type="AlphaFoldDB" id="A0A3E0WPQ7"/>
<gene>
    <name evidence="6" type="ORF">CAL65_15215</name>
</gene>
<comment type="caution">
    <text evidence="6">The sequence shown here is derived from an EMBL/GenBank/DDBJ whole genome shotgun (WGS) entry which is preliminary data.</text>
</comment>
<evidence type="ECO:0000259" key="5">
    <source>
        <dbReference type="SMART" id="SM00903"/>
    </source>
</evidence>
<evidence type="ECO:0000256" key="1">
    <source>
        <dbReference type="ARBA" id="ARBA00001917"/>
    </source>
</evidence>
<dbReference type="InterPro" id="IPR002563">
    <property type="entry name" value="Flavin_Rdtase-like_dom"/>
</dbReference>
<dbReference type="Proteomes" id="UP000256763">
    <property type="component" value="Unassembled WGS sequence"/>
</dbReference>
<dbReference type="GO" id="GO:0016646">
    <property type="term" value="F:oxidoreductase activity, acting on the CH-NH group of donors, NAD or NADP as acceptor"/>
    <property type="evidence" value="ECO:0007669"/>
    <property type="project" value="UniProtKB-ARBA"/>
</dbReference>
<dbReference type="RefSeq" id="WP_116302981.1">
    <property type="nucleotide sequence ID" value="NZ_NFZW01000016.1"/>
</dbReference>
<evidence type="ECO:0000313" key="7">
    <source>
        <dbReference type="Proteomes" id="UP000256763"/>
    </source>
</evidence>
<dbReference type="SMART" id="SM00903">
    <property type="entry name" value="Flavin_Reduct"/>
    <property type="match status" value="1"/>
</dbReference>
<proteinExistence type="inferred from homology"/>
<comment type="similarity">
    <text evidence="4">Belongs to the flavoredoxin family.</text>
</comment>
<sequence>MYIDFATLNQSEAYHALVQTVIPRPIAWVLTENENGSHNLAPFSFFNVVSSRPPLLSIAIGPKAEGMPKDTLANIERDGRLVIHIAQRALAEAVNESARVLEAGESEVERIGLATRPFADFGLPRVSDAHIAFACERFEVHRIVGGTQTLVLARIQQLYVADALAERDAKDRLRLDPKAIDPLCRLGGTEYAELGKIFSLARPR</sequence>
<evidence type="ECO:0000256" key="4">
    <source>
        <dbReference type="ARBA" id="ARBA00038054"/>
    </source>
</evidence>
<evidence type="ECO:0000313" key="6">
    <source>
        <dbReference type="EMBL" id="RFA34389.1"/>
    </source>
</evidence>
<reference evidence="7" key="1">
    <citation type="submission" date="2017-05" db="EMBL/GenBank/DDBJ databases">
        <authorList>
            <person name="Sharma S."/>
            <person name="Sidhu C."/>
            <person name="Pinnaka A.K."/>
        </authorList>
    </citation>
    <scope>NUCLEOTIDE SEQUENCE [LARGE SCALE GENOMIC DNA]</scope>
    <source>
        <strain evidence="7">AK93</strain>
    </source>
</reference>
<dbReference type="Gene3D" id="2.30.110.10">
    <property type="entry name" value="Electron Transport, Fmn-binding Protein, Chain A"/>
    <property type="match status" value="1"/>
</dbReference>
<keyword evidence="3" id="KW-0288">FMN</keyword>
<accession>A0A3E0WPQ7</accession>
<keyword evidence="2" id="KW-0285">Flavoprotein</keyword>
<dbReference type="InterPro" id="IPR012349">
    <property type="entry name" value="Split_barrel_FMN-bd"/>
</dbReference>
<protein>
    <recommendedName>
        <fullName evidence="5">Flavin reductase like domain-containing protein</fullName>
    </recommendedName>
</protein>
<dbReference type="EMBL" id="NFZW01000016">
    <property type="protein sequence ID" value="RFA34389.1"/>
    <property type="molecule type" value="Genomic_DNA"/>
</dbReference>